<keyword evidence="5" id="KW-1185">Reference proteome</keyword>
<feature type="compositionally biased region" description="Low complexity" evidence="2">
    <location>
        <begin position="1151"/>
        <end position="1176"/>
    </location>
</feature>
<keyword evidence="1" id="KW-0479">Metal-binding</keyword>
<feature type="region of interest" description="Disordered" evidence="2">
    <location>
        <begin position="496"/>
        <end position="546"/>
    </location>
</feature>
<feature type="compositionally biased region" description="Acidic residues" evidence="2">
    <location>
        <begin position="643"/>
        <end position="659"/>
    </location>
</feature>
<feature type="compositionally biased region" description="Low complexity" evidence="2">
    <location>
        <begin position="534"/>
        <end position="546"/>
    </location>
</feature>
<dbReference type="AlphaFoldDB" id="A0A3E2H5V5"/>
<feature type="compositionally biased region" description="Polar residues" evidence="2">
    <location>
        <begin position="151"/>
        <end position="203"/>
    </location>
</feature>
<dbReference type="GO" id="GO:0008270">
    <property type="term" value="F:zinc ion binding"/>
    <property type="evidence" value="ECO:0007669"/>
    <property type="project" value="UniProtKB-KW"/>
</dbReference>
<feature type="region of interest" description="Disordered" evidence="2">
    <location>
        <begin position="972"/>
        <end position="992"/>
    </location>
</feature>
<keyword evidence="1" id="KW-0862">Zinc</keyword>
<dbReference type="EMBL" id="NCSJ02000151">
    <property type="protein sequence ID" value="RFU28770.1"/>
    <property type="molecule type" value="Genomic_DNA"/>
</dbReference>
<evidence type="ECO:0000256" key="2">
    <source>
        <dbReference type="SAM" id="MobiDB-lite"/>
    </source>
</evidence>
<proteinExistence type="predicted"/>
<accession>A0A3E2H5V5</accession>
<feature type="region of interest" description="Disordered" evidence="2">
    <location>
        <begin position="573"/>
        <end position="606"/>
    </location>
</feature>
<dbReference type="PANTHER" id="PTHR35391:SF3">
    <property type="entry name" value="FINGER DOMAIN PROTEIN, PUTATIVE (AFU_ORTHOLOGUE AFUA_8G04300)-RELATED"/>
    <property type="match status" value="1"/>
</dbReference>
<evidence type="ECO:0000256" key="1">
    <source>
        <dbReference type="PROSITE-ProRule" id="PRU00042"/>
    </source>
</evidence>
<dbReference type="PANTHER" id="PTHR35391">
    <property type="entry name" value="C2H2-TYPE DOMAIN-CONTAINING PROTEIN-RELATED"/>
    <property type="match status" value="1"/>
</dbReference>
<comment type="caution">
    <text evidence="4">The sequence shown here is derived from an EMBL/GenBank/DDBJ whole genome shotgun (WGS) entry which is preliminary data.</text>
</comment>
<dbReference type="InterPro" id="IPR013087">
    <property type="entry name" value="Znf_C2H2_type"/>
</dbReference>
<name>A0A3E2H5V5_SCYLI</name>
<feature type="compositionally biased region" description="Polar residues" evidence="2">
    <location>
        <begin position="31"/>
        <end position="41"/>
    </location>
</feature>
<gene>
    <name evidence="4" type="ORF">B7463_g7555</name>
</gene>
<feature type="region of interest" description="Disordered" evidence="2">
    <location>
        <begin position="31"/>
        <end position="64"/>
    </location>
</feature>
<dbReference type="InterPro" id="IPR058925">
    <property type="entry name" value="zf-C2H2_AcuF"/>
</dbReference>
<dbReference type="PROSITE" id="PS00028">
    <property type="entry name" value="ZINC_FINGER_C2H2_1"/>
    <property type="match status" value="2"/>
</dbReference>
<feature type="domain" description="C2H2-type" evidence="3">
    <location>
        <begin position="923"/>
        <end position="950"/>
    </location>
</feature>
<feature type="compositionally biased region" description="Polar residues" evidence="2">
    <location>
        <begin position="50"/>
        <end position="64"/>
    </location>
</feature>
<feature type="region of interest" description="Disordered" evidence="2">
    <location>
        <begin position="151"/>
        <end position="234"/>
    </location>
</feature>
<feature type="compositionally biased region" description="Low complexity" evidence="2">
    <location>
        <begin position="573"/>
        <end position="589"/>
    </location>
</feature>
<protein>
    <recommendedName>
        <fullName evidence="3">C2H2-type domain-containing protein</fullName>
    </recommendedName>
</protein>
<evidence type="ECO:0000259" key="3">
    <source>
        <dbReference type="PROSITE" id="PS50157"/>
    </source>
</evidence>
<feature type="region of interest" description="Disordered" evidence="2">
    <location>
        <begin position="336"/>
        <end position="355"/>
    </location>
</feature>
<dbReference type="Proteomes" id="UP000258309">
    <property type="component" value="Unassembled WGS sequence"/>
</dbReference>
<evidence type="ECO:0000313" key="4">
    <source>
        <dbReference type="EMBL" id="RFU28770.1"/>
    </source>
</evidence>
<feature type="non-terminal residue" evidence="4">
    <location>
        <position position="1"/>
    </location>
</feature>
<dbReference type="OMA" id="LGANCPC"/>
<dbReference type="Pfam" id="PF26082">
    <property type="entry name" value="zf-C2H2_AcuF"/>
    <property type="match status" value="1"/>
</dbReference>
<evidence type="ECO:0000313" key="5">
    <source>
        <dbReference type="Proteomes" id="UP000258309"/>
    </source>
</evidence>
<keyword evidence="1" id="KW-0863">Zinc-finger</keyword>
<reference evidence="4 5" key="1">
    <citation type="submission" date="2018-05" db="EMBL/GenBank/DDBJ databases">
        <title>Draft genome sequence of Scytalidium lignicola DSM 105466, a ubiquitous saprotrophic fungus.</title>
        <authorList>
            <person name="Buettner E."/>
            <person name="Gebauer A.M."/>
            <person name="Hofrichter M."/>
            <person name="Liers C."/>
            <person name="Kellner H."/>
        </authorList>
    </citation>
    <scope>NUCLEOTIDE SEQUENCE [LARGE SCALE GENOMIC DNA]</scope>
    <source>
        <strain evidence="4 5">DSM 105466</strain>
    </source>
</reference>
<feature type="region of interest" description="Disordered" evidence="2">
    <location>
        <begin position="1138"/>
        <end position="1176"/>
    </location>
</feature>
<dbReference type="STRING" id="5539.A0A3E2H5V5"/>
<dbReference type="SMART" id="SM00355">
    <property type="entry name" value="ZnF_C2H2"/>
    <property type="match status" value="3"/>
</dbReference>
<dbReference type="OrthoDB" id="5315052at2759"/>
<sequence length="1176" mass="130681">MSTSYDSSTAFVGAEAQTSQEVIEELGLNHSHFTSPQNSAHLSPYDRSHTISNSTSPSFNINSTPGDSFSDYSAYEPSNTDLGDLDDEFLGVNFSDESGLQDLTALSNTRLDDHIYRTLRGGNLRESDISAQVEVEIEVEVAEIITSSDYPLTPLHSTKATTLSPSSDLNDPSNQLPISQQELTSRLSQSGSSNVSQRPTALQLTPDHSGGSSDTSAEDVKPDNMAYPERSPQLTISQYGDEAHPLSESRYDNTDVDYFGRPSEPYVGGEVSHIPIARDDEGLWRSGGPSGTFGIDPDSRRAISSVEVPNFKDQERASLWEKKLSQVEDWKLTAGVIPTPDAEPTPTPQDEEEAENDIAAVSDTASIRDNKLIEGQVYYNLEDPTLSSADREMAQQPLQWGDAPMFPRMTERKFQPETAEAAIRRFKNSADALSMISRQATWGTRRRSEPSLAEIELFTEGNFFKRLAISKEKEERPRQYSFIDHGRNGLNRLSSLVRKSSNKHKRALSSTRESYEDVQQPANVRTTSQSSLAPPSRSTSFSRRPTPSVNTALAAMAGTVAAVGTTHARSGSVSATAASPKSAAPLAQARSFISRHRSKSELPGLTASQDHGLVDLLRVQGGPPVANLATSPAQLDINVADMLDQDDDDDDDDDEPLEEMDAKPKPGVLTEPITPTTEGFKAHVLRLNPGMDNQFKWLIARIGHQQEVRYKSLLEARVSHAKVVSTHSCASAGRCVGLSGVPTLLDARGRPREVAQGLSMQSEFSEEDSGLGEGALTDDSFPPGVPIPPVRSLPAEFECPLCFKVKKFQKPSDWTKHVHEDIQPFTCTYDKCKESKSFKRKADWVRHENERHRHLEWWICEMDDCKHPCFRKDNFLQHLVREHKLPEPKDKTKAAIKRSRHTEPAWIMLERCHHETTNLPQQEPCKFCGKVFTTWKKLTVHLAKHMEQISLPVLKLVETREIDASTIISPVKERESEPVTPVGRTKLESHSPANLDNIPSHPLGSPFPPFQQQVYFPDTSPFTMTPQAPQGMAYNNNPMYQTSYGMPMNQQRQFGSMDSGLNQIHHPRDFRSMDSAFMAQGIPQQKFEPQNFTIPSQKYNPHQNPNFMPQNYTSAPSISGFQPDNMLGISTSGFDFDSIPAENIPSQQFHPTPMTRPSMSPSTYGQAPQGPYYQQQ</sequence>
<organism evidence="4 5">
    <name type="scientific">Scytalidium lignicola</name>
    <name type="common">Hyphomycete</name>
    <dbReference type="NCBI Taxonomy" id="5539"/>
    <lineage>
        <taxon>Eukaryota</taxon>
        <taxon>Fungi</taxon>
        <taxon>Dikarya</taxon>
        <taxon>Ascomycota</taxon>
        <taxon>Pezizomycotina</taxon>
        <taxon>Leotiomycetes</taxon>
        <taxon>Leotiomycetes incertae sedis</taxon>
        <taxon>Scytalidium</taxon>
    </lineage>
</organism>
<feature type="non-terminal residue" evidence="4">
    <location>
        <position position="1176"/>
    </location>
</feature>
<dbReference type="PROSITE" id="PS50157">
    <property type="entry name" value="ZINC_FINGER_C2H2_2"/>
    <property type="match status" value="1"/>
</dbReference>
<feature type="compositionally biased region" description="Polar residues" evidence="2">
    <location>
        <begin position="520"/>
        <end position="533"/>
    </location>
</feature>
<feature type="region of interest" description="Disordered" evidence="2">
    <location>
        <begin position="643"/>
        <end position="674"/>
    </location>
</feature>